<dbReference type="AlphaFoldDB" id="A0A0F7PCZ8"/>
<sequence length="373" mass="42390">MSQDTNSQSDDTSKSTLTTVPPGGPWHQRLADAISNDAFNDWYSERQTTENILKGQLYFNGLSPPPEPEKHTPSKLLQCHRKVAYQRENAPREGASPEGLFWSGERFEEDVMVPFLQDDVTTEGTYVENSKWIGTTIETDEYSLRLKGSTDPVIVTKEGSPLLVTEVKTKSSIEHQDGPDQRHRAQLHAYLYALDEEYDRSVEHGLLIYGSRTTFDIEVFRVSFDPDFWETVIEWMATQTKYRDADELPPAEPETDWECDFCSFAHRCGQTDEPYQDEGYDGLLPGVEDYRKRQVREYLEAAEDAALTPTLTEKYPSLAREFAVSDLVCPNCGARKPWEEVEKVPRPGSMPLCEACSDDVDVPEALVVAYDEM</sequence>
<dbReference type="KEGG" id="hsu:HLASF_1025"/>
<evidence type="ECO:0000313" key="5">
    <source>
        <dbReference type="Proteomes" id="UP000060390"/>
    </source>
</evidence>
<evidence type="ECO:0000313" key="4">
    <source>
        <dbReference type="EMBL" id="ALG81910.1"/>
    </source>
</evidence>
<dbReference type="HOGENOM" id="CLU_782122_0_0_2"/>
<dbReference type="Proteomes" id="UP000069906">
    <property type="component" value="Chromosome"/>
</dbReference>
<feature type="region of interest" description="Disordered" evidence="1">
    <location>
        <begin position="1"/>
        <end position="29"/>
    </location>
</feature>
<dbReference type="KEGG" id="hsf:HLASA_1014"/>
<dbReference type="EMBL" id="CP011564">
    <property type="protein sequence ID" value="ALG81910.1"/>
    <property type="molecule type" value="Genomic_DNA"/>
</dbReference>
<proteinExistence type="predicted"/>
<evidence type="ECO:0000313" key="3">
    <source>
        <dbReference type="EMBL" id="AKH97514.1"/>
    </source>
</evidence>
<dbReference type="Gene3D" id="3.90.320.10">
    <property type="match status" value="1"/>
</dbReference>
<feature type="compositionally biased region" description="Low complexity" evidence="1">
    <location>
        <begin position="1"/>
        <end position="16"/>
    </location>
</feature>
<dbReference type="EMBL" id="CP008874">
    <property type="protein sequence ID" value="AKH97514.1"/>
    <property type="molecule type" value="Genomic_DNA"/>
</dbReference>
<accession>A0A0F7PCZ8</accession>
<dbReference type="InterPro" id="IPR038726">
    <property type="entry name" value="PDDEXK_AddAB-type"/>
</dbReference>
<gene>
    <name evidence="4" type="ORF">HLASA_1014</name>
    <name evidence="3" type="ORF">HLASF_1025</name>
</gene>
<reference evidence="3 6" key="1">
    <citation type="journal article" date="2015" name="ISME J.">
        <title>Elemental sulfur and acetate can support life of a novel strictly anaerobic haloarchaeon.</title>
        <authorList>
            <person name="Sorokin D.Y."/>
            <person name="Kublanov I.V."/>
            <person name="Gavrilov S.N."/>
            <person name="Rojo D."/>
            <person name="Roman P."/>
            <person name="Golyshin P.N."/>
            <person name="Slepak V.Z."/>
            <person name="Smedile F."/>
            <person name="Ferrer M."/>
            <person name="Messina E."/>
            <person name="La Cono V."/>
            <person name="Yakimov M.M."/>
        </authorList>
    </citation>
    <scope>NUCLEOTIDE SEQUENCE [LARGE SCALE GENOMIC DNA]</scope>
    <source>
        <strain evidence="3 6">HSR2</strain>
    </source>
</reference>
<dbReference type="Pfam" id="PF12705">
    <property type="entry name" value="PDDEXK_1"/>
    <property type="match status" value="1"/>
</dbReference>
<reference evidence="5" key="2">
    <citation type="submission" date="2015-05" db="EMBL/GenBank/DDBJ databases">
        <title>Complete genome sequence of Halanaeroarchaeum sulfurireducens type strain M27-SA2, a sulfate-reducer haloarchaeon from marine anoxic lake Medee.</title>
        <authorList>
            <person name="Messina E."/>
            <person name="Kublanov I.V."/>
            <person name="Toshchakov S."/>
            <person name="Arcadi E."/>
            <person name="La Spada G."/>
            <person name="La Cono V."/>
            <person name="Yakimov M.M."/>
        </authorList>
    </citation>
    <scope>NUCLEOTIDE SEQUENCE [LARGE SCALE GENOMIC DNA]</scope>
    <source>
        <strain evidence="5">M27-SA2</strain>
    </source>
</reference>
<reference evidence="4 5" key="3">
    <citation type="journal article" date="2016" name="Stand. Genomic Sci.">
        <title>Complete genome sequence of 'Halanaeroarchaeum sulfurireducens' M27-SA2, a sulfur-reducing and acetate-oxidizing haloarchaeon from the deep-sea hypersaline anoxic lake Medee.</title>
        <authorList>
            <person name="Messina E."/>
            <person name="Sorokin D.Y."/>
            <person name="Kublanov I.V."/>
            <person name="Toshchakov S."/>
            <person name="Lopatina A."/>
            <person name="Arcadi E."/>
            <person name="Smedile F."/>
            <person name="La Spada G."/>
            <person name="La Cono V."/>
            <person name="Yakimov M.M."/>
        </authorList>
    </citation>
    <scope>NUCLEOTIDE SEQUENCE [LARGE SCALE GENOMIC DNA]</scope>
    <source>
        <strain evidence="4 5">M27-SA2</strain>
    </source>
</reference>
<dbReference type="RefSeq" id="WP_050048263.1">
    <property type="nucleotide sequence ID" value="NZ_CP008874.1"/>
</dbReference>
<dbReference type="InterPro" id="IPR011604">
    <property type="entry name" value="PDDEXK-like_dom_sf"/>
</dbReference>
<evidence type="ECO:0000256" key="1">
    <source>
        <dbReference type="SAM" id="MobiDB-lite"/>
    </source>
</evidence>
<dbReference type="InterPro" id="IPR051827">
    <property type="entry name" value="Cas4_exonuclease"/>
</dbReference>
<dbReference type="PANTHER" id="PTHR36531:SF2">
    <property type="entry name" value="CRISPR-ASSOCIATED EXONUCLEASE CAS4"/>
    <property type="match status" value="1"/>
</dbReference>
<protein>
    <recommendedName>
        <fullName evidence="2">PD-(D/E)XK endonuclease-like domain-containing protein</fullName>
    </recommendedName>
</protein>
<organism evidence="3 6">
    <name type="scientific">Halanaeroarchaeum sulfurireducens</name>
    <dbReference type="NCBI Taxonomy" id="1604004"/>
    <lineage>
        <taxon>Archaea</taxon>
        <taxon>Methanobacteriati</taxon>
        <taxon>Methanobacteriota</taxon>
        <taxon>Stenosarchaea group</taxon>
        <taxon>Halobacteria</taxon>
        <taxon>Halobacteriales</taxon>
        <taxon>Halobacteriaceae</taxon>
        <taxon>Halanaeroarchaeum</taxon>
    </lineage>
</organism>
<dbReference type="OrthoDB" id="10444at2157"/>
<dbReference type="GeneID" id="26010370"/>
<evidence type="ECO:0000259" key="2">
    <source>
        <dbReference type="Pfam" id="PF12705"/>
    </source>
</evidence>
<dbReference type="PANTHER" id="PTHR36531">
    <property type="entry name" value="CRISPR-ASSOCIATED EXONUCLEASE CAS4"/>
    <property type="match status" value="1"/>
</dbReference>
<dbReference type="STRING" id="1604004.HLASA_1014"/>
<name>A0A0F7PCZ8_9EURY</name>
<feature type="domain" description="PD-(D/E)XK endonuclease-like" evidence="2">
    <location>
        <begin position="67"/>
        <end position="268"/>
    </location>
</feature>
<dbReference type="Proteomes" id="UP000060390">
    <property type="component" value="Chromosome"/>
</dbReference>
<keyword evidence="6" id="KW-1185">Reference proteome</keyword>
<evidence type="ECO:0000313" key="6">
    <source>
        <dbReference type="Proteomes" id="UP000069906"/>
    </source>
</evidence>